<keyword evidence="3" id="KW-0804">Transcription</keyword>
<comment type="caution">
    <text evidence="5">The sequence shown here is derived from an EMBL/GenBank/DDBJ whole genome shotgun (WGS) entry which is preliminary data.</text>
</comment>
<gene>
    <name evidence="5" type="ORF">GCM10022256_17540</name>
</gene>
<evidence type="ECO:0000259" key="4">
    <source>
        <dbReference type="PROSITE" id="PS50949"/>
    </source>
</evidence>
<organism evidence="5 6">
    <name type="scientific">Frondihabitans peucedani</name>
    <dbReference type="NCBI Taxonomy" id="598626"/>
    <lineage>
        <taxon>Bacteria</taxon>
        <taxon>Bacillati</taxon>
        <taxon>Actinomycetota</taxon>
        <taxon>Actinomycetes</taxon>
        <taxon>Micrococcales</taxon>
        <taxon>Microbacteriaceae</taxon>
        <taxon>Frondihabitans</taxon>
    </lineage>
</organism>
<dbReference type="InterPro" id="IPR036388">
    <property type="entry name" value="WH-like_DNA-bd_sf"/>
</dbReference>
<dbReference type="PANTHER" id="PTHR43537">
    <property type="entry name" value="TRANSCRIPTIONAL REGULATOR, GNTR FAMILY"/>
    <property type="match status" value="1"/>
</dbReference>
<dbReference type="Gene3D" id="1.10.10.10">
    <property type="entry name" value="Winged helix-like DNA-binding domain superfamily/Winged helix DNA-binding domain"/>
    <property type="match status" value="1"/>
</dbReference>
<reference evidence="6" key="1">
    <citation type="journal article" date="2019" name="Int. J. Syst. Evol. Microbiol.">
        <title>The Global Catalogue of Microorganisms (GCM) 10K type strain sequencing project: providing services to taxonomists for standard genome sequencing and annotation.</title>
        <authorList>
            <consortium name="The Broad Institute Genomics Platform"/>
            <consortium name="The Broad Institute Genome Sequencing Center for Infectious Disease"/>
            <person name="Wu L."/>
            <person name="Ma J."/>
        </authorList>
    </citation>
    <scope>NUCLEOTIDE SEQUENCE [LARGE SCALE GENOMIC DNA]</scope>
    <source>
        <strain evidence="6">JCM 17442</strain>
    </source>
</reference>
<dbReference type="Gene3D" id="1.20.120.530">
    <property type="entry name" value="GntR ligand-binding domain-like"/>
    <property type="match status" value="1"/>
</dbReference>
<dbReference type="Proteomes" id="UP001501594">
    <property type="component" value="Unassembled WGS sequence"/>
</dbReference>
<evidence type="ECO:0000256" key="2">
    <source>
        <dbReference type="ARBA" id="ARBA00023125"/>
    </source>
</evidence>
<sequence length="234" mass="26090">MPVPLPATQTPAPRRLLRDVVYDKMFYAIIDGTLELGERLNDDELVNWLGVSRTPVREAIAKLADQALVDIEANRYTRVIQPTFDEFVDTLKTGYDIWGLIVRRGVGALQPAQKKEIDKILAARGKAFAAHQFEDVDAIARFNDILLEASGSASLQRLWSTTNPRLLLLIRRAASQGVYPWEPAQKFTAALREAISAGDAEKAGDLMSKQTDEFGDYYDEVRESGVFPATVVKH</sequence>
<dbReference type="RefSeq" id="WP_344795099.1">
    <property type="nucleotide sequence ID" value="NZ_BAABAU010000001.1"/>
</dbReference>
<dbReference type="Pfam" id="PF07729">
    <property type="entry name" value="FCD"/>
    <property type="match status" value="1"/>
</dbReference>
<keyword evidence="1" id="KW-0805">Transcription regulation</keyword>
<name>A0ABP8E1Q3_9MICO</name>
<evidence type="ECO:0000256" key="1">
    <source>
        <dbReference type="ARBA" id="ARBA00023015"/>
    </source>
</evidence>
<dbReference type="Pfam" id="PF00392">
    <property type="entry name" value="GntR"/>
    <property type="match status" value="1"/>
</dbReference>
<dbReference type="InterPro" id="IPR011711">
    <property type="entry name" value="GntR_C"/>
</dbReference>
<keyword evidence="6" id="KW-1185">Reference proteome</keyword>
<dbReference type="SUPFAM" id="SSF48008">
    <property type="entry name" value="GntR ligand-binding domain-like"/>
    <property type="match status" value="1"/>
</dbReference>
<accession>A0ABP8E1Q3</accession>
<evidence type="ECO:0000313" key="6">
    <source>
        <dbReference type="Proteomes" id="UP001501594"/>
    </source>
</evidence>
<evidence type="ECO:0000256" key="3">
    <source>
        <dbReference type="ARBA" id="ARBA00023163"/>
    </source>
</evidence>
<dbReference type="EMBL" id="BAABAU010000001">
    <property type="protein sequence ID" value="GAA4266142.1"/>
    <property type="molecule type" value="Genomic_DNA"/>
</dbReference>
<dbReference type="SUPFAM" id="SSF46785">
    <property type="entry name" value="Winged helix' DNA-binding domain"/>
    <property type="match status" value="1"/>
</dbReference>
<dbReference type="SMART" id="SM00345">
    <property type="entry name" value="HTH_GNTR"/>
    <property type="match status" value="1"/>
</dbReference>
<feature type="domain" description="HTH gntR-type" evidence="4">
    <location>
        <begin position="15"/>
        <end position="82"/>
    </location>
</feature>
<protein>
    <submittedName>
        <fullName evidence="5">GntR family transcriptional regulator</fullName>
    </submittedName>
</protein>
<dbReference type="InterPro" id="IPR000524">
    <property type="entry name" value="Tscrpt_reg_HTH_GntR"/>
</dbReference>
<dbReference type="InterPro" id="IPR036390">
    <property type="entry name" value="WH_DNA-bd_sf"/>
</dbReference>
<dbReference type="InterPro" id="IPR008920">
    <property type="entry name" value="TF_FadR/GntR_C"/>
</dbReference>
<keyword evidence="2" id="KW-0238">DNA-binding</keyword>
<proteinExistence type="predicted"/>
<evidence type="ECO:0000313" key="5">
    <source>
        <dbReference type="EMBL" id="GAA4266142.1"/>
    </source>
</evidence>
<dbReference type="PANTHER" id="PTHR43537:SF45">
    <property type="entry name" value="GNTR FAMILY REGULATORY PROTEIN"/>
    <property type="match status" value="1"/>
</dbReference>
<dbReference type="PROSITE" id="PS50949">
    <property type="entry name" value="HTH_GNTR"/>
    <property type="match status" value="1"/>
</dbReference>